<evidence type="ECO:0000256" key="1">
    <source>
        <dbReference type="SAM" id="MobiDB-lite"/>
    </source>
</evidence>
<name>A0ABQ7ABJ2_BRACR</name>
<evidence type="ECO:0000313" key="2">
    <source>
        <dbReference type="EMBL" id="KAF3495062.1"/>
    </source>
</evidence>
<dbReference type="Proteomes" id="UP000266723">
    <property type="component" value="Unassembled WGS sequence"/>
</dbReference>
<gene>
    <name evidence="2" type="ORF">DY000_02052887</name>
</gene>
<feature type="region of interest" description="Disordered" evidence="1">
    <location>
        <begin position="106"/>
        <end position="125"/>
    </location>
</feature>
<protein>
    <submittedName>
        <fullName evidence="2">Uncharacterized protein</fullName>
    </submittedName>
</protein>
<accession>A0ABQ7ABJ2</accession>
<sequence length="125" mass="14234">MLKEKIIERLTNRTPGQRIAKISVSFHEHVSPVPQISKGIVAPNASRWGHRHHRATRNAVATMEPSEQPRHQLKGHPPKKARERKKDLRKDDEVACVRPRMKLVKQEGGKNDSFLLGEDRTLEAG</sequence>
<dbReference type="EMBL" id="QGKV02002055">
    <property type="protein sequence ID" value="KAF3495062.1"/>
    <property type="molecule type" value="Genomic_DNA"/>
</dbReference>
<proteinExistence type="predicted"/>
<feature type="region of interest" description="Disordered" evidence="1">
    <location>
        <begin position="59"/>
        <end position="91"/>
    </location>
</feature>
<organism evidence="2 3">
    <name type="scientific">Brassica cretica</name>
    <name type="common">Mustard</name>
    <dbReference type="NCBI Taxonomy" id="69181"/>
    <lineage>
        <taxon>Eukaryota</taxon>
        <taxon>Viridiplantae</taxon>
        <taxon>Streptophyta</taxon>
        <taxon>Embryophyta</taxon>
        <taxon>Tracheophyta</taxon>
        <taxon>Spermatophyta</taxon>
        <taxon>Magnoliopsida</taxon>
        <taxon>eudicotyledons</taxon>
        <taxon>Gunneridae</taxon>
        <taxon>Pentapetalae</taxon>
        <taxon>rosids</taxon>
        <taxon>malvids</taxon>
        <taxon>Brassicales</taxon>
        <taxon>Brassicaceae</taxon>
        <taxon>Brassiceae</taxon>
        <taxon>Brassica</taxon>
    </lineage>
</organism>
<keyword evidence="3" id="KW-1185">Reference proteome</keyword>
<evidence type="ECO:0000313" key="3">
    <source>
        <dbReference type="Proteomes" id="UP000266723"/>
    </source>
</evidence>
<comment type="caution">
    <text evidence="2">The sequence shown here is derived from an EMBL/GenBank/DDBJ whole genome shotgun (WGS) entry which is preliminary data.</text>
</comment>
<feature type="compositionally biased region" description="Basic residues" evidence="1">
    <location>
        <begin position="71"/>
        <end position="83"/>
    </location>
</feature>
<reference evidence="2 3" key="1">
    <citation type="journal article" date="2020" name="BMC Genomics">
        <title>Intraspecific diversification of the crop wild relative Brassica cretica Lam. using demographic model selection.</title>
        <authorList>
            <person name="Kioukis A."/>
            <person name="Michalopoulou V.A."/>
            <person name="Briers L."/>
            <person name="Pirintsos S."/>
            <person name="Studholme D.J."/>
            <person name="Pavlidis P."/>
            <person name="Sarris P.F."/>
        </authorList>
    </citation>
    <scope>NUCLEOTIDE SEQUENCE [LARGE SCALE GENOMIC DNA]</scope>
    <source>
        <strain evidence="3">cv. PFS-1207/04</strain>
    </source>
</reference>